<organism evidence="1 2">
    <name type="scientific">Novosphingobium panipatense</name>
    <dbReference type="NCBI Taxonomy" id="428991"/>
    <lineage>
        <taxon>Bacteria</taxon>
        <taxon>Pseudomonadati</taxon>
        <taxon>Pseudomonadota</taxon>
        <taxon>Alphaproteobacteria</taxon>
        <taxon>Sphingomonadales</taxon>
        <taxon>Sphingomonadaceae</taxon>
        <taxon>Novosphingobium</taxon>
    </lineage>
</organism>
<evidence type="ECO:0000313" key="2">
    <source>
        <dbReference type="Proteomes" id="UP001157910"/>
    </source>
</evidence>
<sequence>MESIEMRCPHCGSASILKDAAAAWDAEAQEWTLVSVHDHETCEDCERSGDYMAERRTFETADGSGDAR</sequence>
<reference evidence="1 2" key="1">
    <citation type="submission" date="2017-05" db="EMBL/GenBank/DDBJ databases">
        <authorList>
            <person name="Varghese N."/>
            <person name="Submissions S."/>
        </authorList>
    </citation>
    <scope>NUCLEOTIDE SEQUENCE [LARGE SCALE GENOMIC DNA]</scope>
    <source>
        <strain evidence="1 2">SM16</strain>
    </source>
</reference>
<comment type="caution">
    <text evidence="1">The sequence shown here is derived from an EMBL/GenBank/DDBJ whole genome shotgun (WGS) entry which is preliminary data.</text>
</comment>
<gene>
    <name evidence="1" type="ORF">SAMN06296065_1407</name>
</gene>
<evidence type="ECO:0008006" key="3">
    <source>
        <dbReference type="Google" id="ProtNLM"/>
    </source>
</evidence>
<dbReference type="EMBL" id="FXUI01000040">
    <property type="protein sequence ID" value="SMP83123.1"/>
    <property type="molecule type" value="Genomic_DNA"/>
</dbReference>
<keyword evidence="2" id="KW-1185">Reference proteome</keyword>
<evidence type="ECO:0000313" key="1">
    <source>
        <dbReference type="EMBL" id="SMP83123.1"/>
    </source>
</evidence>
<dbReference type="Proteomes" id="UP001157910">
    <property type="component" value="Unassembled WGS sequence"/>
</dbReference>
<proteinExistence type="predicted"/>
<dbReference type="RefSeq" id="WP_257542306.1">
    <property type="nucleotide sequence ID" value="NZ_FXUI01000040.1"/>
</dbReference>
<name>A0ABY1QXD0_9SPHN</name>
<accession>A0ABY1QXD0</accession>
<protein>
    <recommendedName>
        <fullName evidence="3">Small CPxCG-related zinc finger protein</fullName>
    </recommendedName>
</protein>